<accession>A0A7S4DHS0</accession>
<dbReference type="InterPro" id="IPR006011">
    <property type="entry name" value="Syntaxin_N"/>
</dbReference>
<proteinExistence type="inferred from homology"/>
<sequence>MTTEHTPLVTYRTPIEQEIDAQLSVLVSSTSKLKSQTKRLGTSDDTSRFRARLENTRRKAMAAFHQLKQLFKDAPGSGQAMAQLRKRYSSSIGEFLEVTQKAEDTSRRIVQNEQRGRVYSRAEMKARSQKQAQDEAIEVIAIHDLGEVQDRNTQIRQMESDVIELSQVFTDVLDLVKEQRPGVAMLGQNVSNTRAQVADARTEVEKMEKQYRRSTQRKCCFFLLALSVLVFLILGWYFGIF</sequence>
<dbReference type="PANTHER" id="PTHR19957:SF212">
    <property type="entry name" value="T-SNARE DOMAIN-CONTAINING PROTEIN 1"/>
    <property type="match status" value="1"/>
</dbReference>
<dbReference type="GO" id="GO:0005484">
    <property type="term" value="F:SNAP receptor activity"/>
    <property type="evidence" value="ECO:0007669"/>
    <property type="project" value="TreeGrafter"/>
</dbReference>
<evidence type="ECO:0000256" key="1">
    <source>
        <dbReference type="ARBA" id="ARBA00009063"/>
    </source>
</evidence>
<dbReference type="GO" id="GO:0006886">
    <property type="term" value="P:intracellular protein transport"/>
    <property type="evidence" value="ECO:0007669"/>
    <property type="project" value="TreeGrafter"/>
</dbReference>
<keyword evidence="2" id="KW-0175">Coiled coil</keyword>
<dbReference type="SMART" id="SM00397">
    <property type="entry name" value="t_SNARE"/>
    <property type="match status" value="1"/>
</dbReference>
<dbReference type="Pfam" id="PF14523">
    <property type="entry name" value="Syntaxin_2"/>
    <property type="match status" value="1"/>
</dbReference>
<evidence type="ECO:0000256" key="3">
    <source>
        <dbReference type="SAM" id="Phobius"/>
    </source>
</evidence>
<evidence type="ECO:0000259" key="4">
    <source>
        <dbReference type="PROSITE" id="PS50192"/>
    </source>
</evidence>
<name>A0A7S4DHS0_9EUKA</name>
<dbReference type="AlphaFoldDB" id="A0A7S4DHS0"/>
<evidence type="ECO:0000256" key="2">
    <source>
        <dbReference type="SAM" id="Coils"/>
    </source>
</evidence>
<dbReference type="PROSITE" id="PS50192">
    <property type="entry name" value="T_SNARE"/>
    <property type="match status" value="1"/>
</dbReference>
<reference evidence="5" key="1">
    <citation type="submission" date="2021-01" db="EMBL/GenBank/DDBJ databases">
        <authorList>
            <person name="Corre E."/>
            <person name="Pelletier E."/>
            <person name="Niang G."/>
            <person name="Scheremetjew M."/>
            <person name="Finn R."/>
            <person name="Kale V."/>
            <person name="Holt S."/>
            <person name="Cochrane G."/>
            <person name="Meng A."/>
            <person name="Brown T."/>
            <person name="Cohen L."/>
        </authorList>
    </citation>
    <scope>NUCLEOTIDE SEQUENCE</scope>
    <source>
        <strain evidence="5">CCCM811</strain>
    </source>
</reference>
<dbReference type="PANTHER" id="PTHR19957">
    <property type="entry name" value="SYNTAXIN"/>
    <property type="match status" value="1"/>
</dbReference>
<organism evidence="5">
    <name type="scientific">Lotharella globosa</name>
    <dbReference type="NCBI Taxonomy" id="91324"/>
    <lineage>
        <taxon>Eukaryota</taxon>
        <taxon>Sar</taxon>
        <taxon>Rhizaria</taxon>
        <taxon>Cercozoa</taxon>
        <taxon>Chlorarachniophyceae</taxon>
        <taxon>Lotharella</taxon>
    </lineage>
</organism>
<dbReference type="GO" id="GO:0000149">
    <property type="term" value="F:SNARE binding"/>
    <property type="evidence" value="ECO:0007669"/>
    <property type="project" value="TreeGrafter"/>
</dbReference>
<feature type="transmembrane region" description="Helical" evidence="3">
    <location>
        <begin position="219"/>
        <end position="238"/>
    </location>
</feature>
<evidence type="ECO:0000313" key="5">
    <source>
        <dbReference type="EMBL" id="CAE0650154.1"/>
    </source>
</evidence>
<feature type="coiled-coil region" evidence="2">
    <location>
        <begin position="190"/>
        <end position="217"/>
    </location>
</feature>
<dbReference type="GO" id="GO:0012505">
    <property type="term" value="C:endomembrane system"/>
    <property type="evidence" value="ECO:0007669"/>
    <property type="project" value="TreeGrafter"/>
</dbReference>
<dbReference type="GO" id="GO:0006906">
    <property type="term" value="P:vesicle fusion"/>
    <property type="evidence" value="ECO:0007669"/>
    <property type="project" value="TreeGrafter"/>
</dbReference>
<dbReference type="GO" id="GO:0031201">
    <property type="term" value="C:SNARE complex"/>
    <property type="evidence" value="ECO:0007669"/>
    <property type="project" value="TreeGrafter"/>
</dbReference>
<dbReference type="SUPFAM" id="SSF47661">
    <property type="entry name" value="t-snare proteins"/>
    <property type="match status" value="1"/>
</dbReference>
<dbReference type="InterPro" id="IPR000727">
    <property type="entry name" value="T_SNARE_dom"/>
</dbReference>
<keyword evidence="3" id="KW-0812">Transmembrane</keyword>
<dbReference type="InterPro" id="IPR010989">
    <property type="entry name" value="SNARE"/>
</dbReference>
<comment type="similarity">
    <text evidence="1">Belongs to the syntaxin family.</text>
</comment>
<keyword evidence="3" id="KW-1133">Transmembrane helix</keyword>
<dbReference type="InterPro" id="IPR045242">
    <property type="entry name" value="Syntaxin"/>
</dbReference>
<dbReference type="Gene3D" id="1.20.5.110">
    <property type="match status" value="1"/>
</dbReference>
<protein>
    <recommendedName>
        <fullName evidence="4">t-SNARE coiled-coil homology domain-containing protein</fullName>
    </recommendedName>
</protein>
<dbReference type="GO" id="GO:0048278">
    <property type="term" value="P:vesicle docking"/>
    <property type="evidence" value="ECO:0007669"/>
    <property type="project" value="TreeGrafter"/>
</dbReference>
<gene>
    <name evidence="5" type="ORF">LGLO00237_LOCUS4091</name>
</gene>
<feature type="domain" description="T-SNARE coiled-coil homology" evidence="4">
    <location>
        <begin position="145"/>
        <end position="207"/>
    </location>
</feature>
<dbReference type="EMBL" id="HBIV01005685">
    <property type="protein sequence ID" value="CAE0650154.1"/>
    <property type="molecule type" value="Transcribed_RNA"/>
</dbReference>
<keyword evidence="3" id="KW-0472">Membrane</keyword>